<organism evidence="2 3">
    <name type="scientific">Lentinus brumalis</name>
    <dbReference type="NCBI Taxonomy" id="2498619"/>
    <lineage>
        <taxon>Eukaryota</taxon>
        <taxon>Fungi</taxon>
        <taxon>Dikarya</taxon>
        <taxon>Basidiomycota</taxon>
        <taxon>Agaricomycotina</taxon>
        <taxon>Agaricomycetes</taxon>
        <taxon>Polyporales</taxon>
        <taxon>Polyporaceae</taxon>
        <taxon>Lentinus</taxon>
    </lineage>
</organism>
<name>A0A371CJP5_9APHY</name>
<dbReference type="STRING" id="139420.A0A371CJP5"/>
<dbReference type="OrthoDB" id="2744237at2759"/>
<gene>
    <name evidence="2" type="ORF">OH76DRAFT_1490235</name>
</gene>
<accession>A0A371CJP5</accession>
<keyword evidence="3" id="KW-1185">Reference proteome</keyword>
<protein>
    <recommendedName>
        <fullName evidence="4">Transmembrane protein</fullName>
    </recommendedName>
</protein>
<evidence type="ECO:0000256" key="1">
    <source>
        <dbReference type="SAM" id="Phobius"/>
    </source>
</evidence>
<keyword evidence="1" id="KW-0472">Membrane</keyword>
<proteinExistence type="predicted"/>
<evidence type="ECO:0000313" key="3">
    <source>
        <dbReference type="Proteomes" id="UP000256964"/>
    </source>
</evidence>
<sequence>MDPNQAGADTESDNFHRVRVLAKHVADVITTCLILLKLPAAVFFALTVVIFVVIGSCSALFNFIESTLPSVCDTPAIARYLPMCGAAHAPQGIAHADFPGLVKVQSIVLDELLGQYESGSTLAVEVKHAELAVKDLVAVVRASNLTVKVALADTLNNFAIDARAAGRNLERFSMQVHGAVDQIASFNAYALRTIQAANPWDVDQTVLRTFHTTMNALSSQVTRLIVEAATTMIALEGLEGRLLTVHELCVQESLTTAASLEDLLWELWTLLGGNRVQVRDLRRREDVLREVERERAIAVAYVSAAMQTLTKVDAGLLELRDQLAGLSVGAGAIPLEVHIASIEQSLHRLQVHRARATEARSQLKARPLLIGPA</sequence>
<evidence type="ECO:0008006" key="4">
    <source>
        <dbReference type="Google" id="ProtNLM"/>
    </source>
</evidence>
<dbReference type="Proteomes" id="UP000256964">
    <property type="component" value="Unassembled WGS sequence"/>
</dbReference>
<keyword evidence="1" id="KW-0812">Transmembrane</keyword>
<dbReference type="AlphaFoldDB" id="A0A371CJP5"/>
<dbReference type="EMBL" id="KZ857552">
    <property type="protein sequence ID" value="RDX40499.1"/>
    <property type="molecule type" value="Genomic_DNA"/>
</dbReference>
<keyword evidence="1" id="KW-1133">Transmembrane helix</keyword>
<reference evidence="2 3" key="1">
    <citation type="journal article" date="2018" name="Biotechnol. Biofuels">
        <title>Integrative visual omics of the white-rot fungus Polyporus brumalis exposes the biotechnological potential of its oxidative enzymes for delignifying raw plant biomass.</title>
        <authorList>
            <person name="Miyauchi S."/>
            <person name="Rancon A."/>
            <person name="Drula E."/>
            <person name="Hage H."/>
            <person name="Chaduli D."/>
            <person name="Favel A."/>
            <person name="Grisel S."/>
            <person name="Henrissat B."/>
            <person name="Herpoel-Gimbert I."/>
            <person name="Ruiz-Duenas F.J."/>
            <person name="Chevret D."/>
            <person name="Hainaut M."/>
            <person name="Lin J."/>
            <person name="Wang M."/>
            <person name="Pangilinan J."/>
            <person name="Lipzen A."/>
            <person name="Lesage-Meessen L."/>
            <person name="Navarro D."/>
            <person name="Riley R."/>
            <person name="Grigoriev I.V."/>
            <person name="Zhou S."/>
            <person name="Raouche S."/>
            <person name="Rosso M.N."/>
        </authorList>
    </citation>
    <scope>NUCLEOTIDE SEQUENCE [LARGE SCALE GENOMIC DNA]</scope>
    <source>
        <strain evidence="2 3">BRFM 1820</strain>
    </source>
</reference>
<evidence type="ECO:0000313" key="2">
    <source>
        <dbReference type="EMBL" id="RDX40499.1"/>
    </source>
</evidence>
<feature type="transmembrane region" description="Helical" evidence="1">
    <location>
        <begin position="41"/>
        <end position="64"/>
    </location>
</feature>